<name>A0AAV9HK42_9PEZI</name>
<dbReference type="PANTHER" id="PTHR11567">
    <property type="entry name" value="ACID PHOSPHATASE-RELATED"/>
    <property type="match status" value="1"/>
</dbReference>
<comment type="caution">
    <text evidence="4">The sequence shown here is derived from an EMBL/GenBank/DDBJ whole genome shotgun (WGS) entry which is preliminary data.</text>
</comment>
<comment type="similarity">
    <text evidence="1">Belongs to the histidine acid phosphatase family.</text>
</comment>
<keyword evidence="5" id="KW-1185">Reference proteome</keyword>
<dbReference type="Pfam" id="PF00328">
    <property type="entry name" value="His_Phos_2"/>
    <property type="match status" value="1"/>
</dbReference>
<gene>
    <name evidence="4" type="ORF">QBC42DRAFT_298726</name>
</gene>
<dbReference type="InterPro" id="IPR000560">
    <property type="entry name" value="His_Pase_clade-2"/>
</dbReference>
<sequence length="486" mass="54749">MTTLQPRPPYTDQELTKLYPPNLELQLVQILMRHGERTPVNARFENTGLPAYWPYCSTVRKLVSPILNPSAGQLSTLEWTRRLETFGQDDQPVFATSDSNPDNICDMGTLTDVGRTTTYALGTRLRSLYINRLSFLPPGLTPSNIPQLYLRSTPIPRALESLQHTFSALYPPHTRSPDLLPPTIVTRAHADETLYPNDAICRRFAELSRQFAQRAAKKWNSTPEMEYLDSLYGKHMPEGSKVAVDSRPRLSGIMDTVNSTLAHGPETRLPREFYDERGREIAEKIEVEEWFAGYKESREYRMLGIGGLMGDLVQRMVGSAEGRDGGIKLGLSGCHDTTLAGVLMGLGAYEGDRWPPFSSHIAVEMFRDAREGEEGKEAGWWGSLFGGKGSRMRGREIGRRPMGELSEGEKKRLEGYYVRLRYNDEVVTVPGCREKGNHLEGDESFCTLAAFKEIVDKFTPKNWKQQCRVNKGHPPTPTGEPEWAGY</sequence>
<dbReference type="SUPFAM" id="SSF53254">
    <property type="entry name" value="Phosphoglycerate mutase-like"/>
    <property type="match status" value="1"/>
</dbReference>
<dbReference type="EC" id="3.1.3.8" evidence="2"/>
<reference evidence="4" key="2">
    <citation type="submission" date="2023-06" db="EMBL/GenBank/DDBJ databases">
        <authorList>
            <consortium name="Lawrence Berkeley National Laboratory"/>
            <person name="Mondo S.J."/>
            <person name="Hensen N."/>
            <person name="Bonometti L."/>
            <person name="Westerberg I."/>
            <person name="Brannstrom I.O."/>
            <person name="Guillou S."/>
            <person name="Cros-Aarteil S."/>
            <person name="Calhoun S."/>
            <person name="Haridas S."/>
            <person name="Kuo A."/>
            <person name="Pangilinan J."/>
            <person name="Riley R."/>
            <person name="Labutti K."/>
            <person name="Andreopoulos B."/>
            <person name="Lipzen A."/>
            <person name="Chen C."/>
            <person name="Yanf M."/>
            <person name="Daum C."/>
            <person name="Ng V."/>
            <person name="Clum A."/>
            <person name="Steindorff A."/>
            <person name="Ohm R."/>
            <person name="Martin F."/>
            <person name="Silar P."/>
            <person name="Natvig D."/>
            <person name="Lalanne C."/>
            <person name="Gautier V."/>
            <person name="Ament-Velasquez S.L."/>
            <person name="Kruys A."/>
            <person name="Hutchinson M.I."/>
            <person name="Powell A.J."/>
            <person name="Barry K."/>
            <person name="Miller A.N."/>
            <person name="Grigoriev I.V."/>
            <person name="Debuchy R."/>
            <person name="Gladieux P."/>
            <person name="Thoren M.H."/>
            <person name="Johannesson H."/>
        </authorList>
    </citation>
    <scope>NUCLEOTIDE SEQUENCE</scope>
    <source>
        <strain evidence="4">PSN324</strain>
    </source>
</reference>
<dbReference type="PANTHER" id="PTHR11567:SF110">
    <property type="entry name" value="2-PHOSPHOXYLOSE PHOSPHATASE 1"/>
    <property type="match status" value="1"/>
</dbReference>
<reference evidence="4" key="1">
    <citation type="journal article" date="2023" name="Mol. Phylogenet. Evol.">
        <title>Genome-scale phylogeny and comparative genomics of the fungal order Sordariales.</title>
        <authorList>
            <person name="Hensen N."/>
            <person name="Bonometti L."/>
            <person name="Westerberg I."/>
            <person name="Brannstrom I.O."/>
            <person name="Guillou S."/>
            <person name="Cros-Aarteil S."/>
            <person name="Calhoun S."/>
            <person name="Haridas S."/>
            <person name="Kuo A."/>
            <person name="Mondo S."/>
            <person name="Pangilinan J."/>
            <person name="Riley R."/>
            <person name="LaButti K."/>
            <person name="Andreopoulos B."/>
            <person name="Lipzen A."/>
            <person name="Chen C."/>
            <person name="Yan M."/>
            <person name="Daum C."/>
            <person name="Ng V."/>
            <person name="Clum A."/>
            <person name="Steindorff A."/>
            <person name="Ohm R.A."/>
            <person name="Martin F."/>
            <person name="Silar P."/>
            <person name="Natvig D.O."/>
            <person name="Lalanne C."/>
            <person name="Gautier V."/>
            <person name="Ament-Velasquez S.L."/>
            <person name="Kruys A."/>
            <person name="Hutchinson M.I."/>
            <person name="Powell A.J."/>
            <person name="Barry K."/>
            <person name="Miller A.N."/>
            <person name="Grigoriev I.V."/>
            <person name="Debuchy R."/>
            <person name="Gladieux P."/>
            <person name="Hiltunen Thoren M."/>
            <person name="Johannesson H."/>
        </authorList>
    </citation>
    <scope>NUCLEOTIDE SEQUENCE</scope>
    <source>
        <strain evidence="4">PSN324</strain>
    </source>
</reference>
<dbReference type="PROSITE" id="PS00616">
    <property type="entry name" value="HIS_ACID_PHOSPHAT_1"/>
    <property type="match status" value="1"/>
</dbReference>
<dbReference type="InterPro" id="IPR029033">
    <property type="entry name" value="His_PPase_superfam"/>
</dbReference>
<accession>A0AAV9HK42</accession>
<dbReference type="CDD" id="cd07061">
    <property type="entry name" value="HP_HAP_like"/>
    <property type="match status" value="1"/>
</dbReference>
<dbReference type="AlphaFoldDB" id="A0AAV9HK42"/>
<dbReference type="Gene3D" id="3.40.50.1240">
    <property type="entry name" value="Phosphoglycerate mutase-like"/>
    <property type="match status" value="1"/>
</dbReference>
<protein>
    <recommendedName>
        <fullName evidence="2">3-phytase</fullName>
        <ecNumber evidence="2">3.1.3.8</ecNumber>
    </recommendedName>
</protein>
<evidence type="ECO:0000256" key="3">
    <source>
        <dbReference type="ARBA" id="ARBA00022801"/>
    </source>
</evidence>
<keyword evidence="3" id="KW-0378">Hydrolase</keyword>
<dbReference type="EMBL" id="MU865016">
    <property type="protein sequence ID" value="KAK4460265.1"/>
    <property type="molecule type" value="Genomic_DNA"/>
</dbReference>
<proteinExistence type="inferred from homology"/>
<dbReference type="Proteomes" id="UP001321749">
    <property type="component" value="Unassembled WGS sequence"/>
</dbReference>
<evidence type="ECO:0000256" key="2">
    <source>
        <dbReference type="ARBA" id="ARBA00012632"/>
    </source>
</evidence>
<organism evidence="4 5">
    <name type="scientific">Cladorrhinum samala</name>
    <dbReference type="NCBI Taxonomy" id="585594"/>
    <lineage>
        <taxon>Eukaryota</taxon>
        <taxon>Fungi</taxon>
        <taxon>Dikarya</taxon>
        <taxon>Ascomycota</taxon>
        <taxon>Pezizomycotina</taxon>
        <taxon>Sordariomycetes</taxon>
        <taxon>Sordariomycetidae</taxon>
        <taxon>Sordariales</taxon>
        <taxon>Podosporaceae</taxon>
        <taxon>Cladorrhinum</taxon>
    </lineage>
</organism>
<evidence type="ECO:0000313" key="5">
    <source>
        <dbReference type="Proteomes" id="UP001321749"/>
    </source>
</evidence>
<dbReference type="GO" id="GO:0016158">
    <property type="term" value="F:inositol hexakisphosphate 3-phosphatase activity"/>
    <property type="evidence" value="ECO:0007669"/>
    <property type="project" value="UniProtKB-EC"/>
</dbReference>
<evidence type="ECO:0000256" key="1">
    <source>
        <dbReference type="ARBA" id="ARBA00005375"/>
    </source>
</evidence>
<evidence type="ECO:0000313" key="4">
    <source>
        <dbReference type="EMBL" id="KAK4460265.1"/>
    </source>
</evidence>
<dbReference type="InterPro" id="IPR033379">
    <property type="entry name" value="Acid_Pase_AS"/>
</dbReference>
<dbReference type="InterPro" id="IPR050645">
    <property type="entry name" value="Histidine_acid_phosphatase"/>
</dbReference>